<proteinExistence type="predicted"/>
<dbReference type="RefSeq" id="YP_007003193.1">
    <property type="nucleotide sequence ID" value="NC_019485.1"/>
</dbReference>
<dbReference type="KEGG" id="vg:14006849"/>
<sequence>MAKTLYRICVGRRDGIRVIEGTANRQTPQAYCSITSDGIFGLSSIPKSVLEQIKFGDNFWNTSIYTDEPSKIEPMKEKLSAYLKGKYIMYKAETTKELNDMEKVING</sequence>
<evidence type="ECO:0000313" key="2">
    <source>
        <dbReference type="Proteomes" id="UP000007263"/>
    </source>
</evidence>
<accession>E9NIJ5</accession>
<gene>
    <name evidence="1" type="ORF">EcP1_gp70</name>
</gene>
<organism evidence="1 2">
    <name type="scientific">Enterobacter phage EcP1</name>
    <dbReference type="NCBI Taxonomy" id="942016"/>
    <lineage>
        <taxon>Viruses</taxon>
        <taxon>Duplodnaviria</taxon>
        <taxon>Heunggongvirae</taxon>
        <taxon>Uroviricota</taxon>
        <taxon>Caudoviricetes</taxon>
        <taxon>Schitoviridae</taxon>
        <taxon>Eceepunavirus</taxon>
        <taxon>Eceepunavirus EcP1</taxon>
    </lineage>
</organism>
<name>E9NIJ5_9CAUD</name>
<dbReference type="Proteomes" id="UP000007263">
    <property type="component" value="Segment"/>
</dbReference>
<evidence type="ECO:0000313" key="1">
    <source>
        <dbReference type="EMBL" id="ADU79221.1"/>
    </source>
</evidence>
<reference evidence="1 2" key="1">
    <citation type="submission" date="2010-11" db="EMBL/GenBank/DDBJ databases">
        <title>Complete nucleotide sequence of the bacteriophage EcP1, a new member of the N4-like viruses.</title>
        <authorList>
            <person name="Zhu J."/>
            <person name="Rao X."/>
            <person name="Tan Y."/>
            <person name="Hu Z."/>
            <person name="Xiong K."/>
            <person name="Chen Z."/>
            <person name="Li S."/>
            <person name="Yang J."/>
            <person name="Jin X."/>
            <person name="Chen Y."/>
            <person name="Hu F."/>
        </authorList>
    </citation>
    <scope>NUCLEOTIDE SEQUENCE [LARGE SCALE GENOMIC DNA]</scope>
</reference>
<keyword evidence="2" id="KW-1185">Reference proteome</keyword>
<dbReference type="EMBL" id="HQ641380">
    <property type="protein sequence ID" value="ADU79221.1"/>
    <property type="molecule type" value="Genomic_DNA"/>
</dbReference>
<protein>
    <submittedName>
        <fullName evidence="1">Uncharacterized protein</fullName>
    </submittedName>
</protein>
<dbReference type="GeneID" id="14006849"/>